<gene>
    <name evidence="1" type="ORF">HaLaN_30461</name>
</gene>
<dbReference type="InterPro" id="IPR013083">
    <property type="entry name" value="Znf_RING/FYVE/PHD"/>
</dbReference>
<keyword evidence="2" id="KW-1185">Reference proteome</keyword>
<feature type="non-terminal residue" evidence="1">
    <location>
        <position position="1"/>
    </location>
</feature>
<feature type="non-terminal residue" evidence="1">
    <location>
        <position position="264"/>
    </location>
</feature>
<sequence>MAEHMYDIVDIMRRMAPWSGIVDIKVLEENKSWNKFKNLSGAWWCSSPGSHPWNCLLATTSAKLMSEGALWQGKVAIKVAKDGVPGYVTRCMAVVPHFEWKWSYFEPAGKKLYIYKEGTEGELLFGQQGTGSVCTGDGAKCLWTENMTLVLPSKRPQHLAPDLESCMSQDEGGLLKLVLRPASRDGADLAALRTALDTPCLPPTLRRPIPFHPSFWKETPPPAHGSCVVCQKAPSVAWLVHEDTAHKSLCEGCAAQRATAASTA</sequence>
<reference evidence="1 2" key="1">
    <citation type="submission" date="2020-02" db="EMBL/GenBank/DDBJ databases">
        <title>Draft genome sequence of Haematococcus lacustris strain NIES-144.</title>
        <authorList>
            <person name="Morimoto D."/>
            <person name="Nakagawa S."/>
            <person name="Yoshida T."/>
            <person name="Sawayama S."/>
        </authorList>
    </citation>
    <scope>NUCLEOTIDE SEQUENCE [LARGE SCALE GENOMIC DNA]</scope>
    <source>
        <strain evidence="1 2">NIES-144</strain>
    </source>
</reference>
<dbReference type="Proteomes" id="UP000485058">
    <property type="component" value="Unassembled WGS sequence"/>
</dbReference>
<accession>A0A6A0AFA8</accession>
<dbReference type="EMBL" id="BLLF01005609">
    <property type="protein sequence ID" value="GFH31416.1"/>
    <property type="molecule type" value="Genomic_DNA"/>
</dbReference>
<proteinExistence type="predicted"/>
<organism evidence="1 2">
    <name type="scientific">Haematococcus lacustris</name>
    <name type="common">Green alga</name>
    <name type="synonym">Haematococcus pluvialis</name>
    <dbReference type="NCBI Taxonomy" id="44745"/>
    <lineage>
        <taxon>Eukaryota</taxon>
        <taxon>Viridiplantae</taxon>
        <taxon>Chlorophyta</taxon>
        <taxon>core chlorophytes</taxon>
        <taxon>Chlorophyceae</taxon>
        <taxon>CS clade</taxon>
        <taxon>Chlamydomonadales</taxon>
        <taxon>Haematococcaceae</taxon>
        <taxon>Haematococcus</taxon>
    </lineage>
</organism>
<dbReference type="AlphaFoldDB" id="A0A6A0AFA8"/>
<dbReference type="Gene3D" id="3.30.40.10">
    <property type="entry name" value="Zinc/RING finger domain, C3HC4 (zinc finger)"/>
    <property type="match status" value="1"/>
</dbReference>
<evidence type="ECO:0000313" key="1">
    <source>
        <dbReference type="EMBL" id="GFH31416.1"/>
    </source>
</evidence>
<evidence type="ECO:0000313" key="2">
    <source>
        <dbReference type="Proteomes" id="UP000485058"/>
    </source>
</evidence>
<protein>
    <submittedName>
        <fullName evidence="1">Uncharacterized protein</fullName>
    </submittedName>
</protein>
<name>A0A6A0AFA8_HAELA</name>
<comment type="caution">
    <text evidence="1">The sequence shown here is derived from an EMBL/GenBank/DDBJ whole genome shotgun (WGS) entry which is preliminary data.</text>
</comment>